<dbReference type="FunFam" id="3.40.50.2000:FF:000056">
    <property type="entry name" value="Glycosyltransferase"/>
    <property type="match status" value="1"/>
</dbReference>
<dbReference type="InterPro" id="IPR002213">
    <property type="entry name" value="UDP_glucos_trans"/>
</dbReference>
<dbReference type="GO" id="GO:0051555">
    <property type="term" value="P:flavonol biosynthetic process"/>
    <property type="evidence" value="ECO:0007669"/>
    <property type="project" value="TreeGrafter"/>
</dbReference>
<reference evidence="3" key="1">
    <citation type="submission" date="2022-12" db="EMBL/GenBank/DDBJ databases">
        <title>Draft genome assemblies for two species of Escallonia (Escalloniales).</title>
        <authorList>
            <person name="Chanderbali A."/>
            <person name="Dervinis C."/>
            <person name="Anghel I."/>
            <person name="Soltis D."/>
            <person name="Soltis P."/>
            <person name="Zapata F."/>
        </authorList>
    </citation>
    <scope>NUCLEOTIDE SEQUENCE</scope>
    <source>
        <strain evidence="3">UCBG92.1500</strain>
        <tissue evidence="3">Leaf</tissue>
    </source>
</reference>
<evidence type="ECO:0000313" key="3">
    <source>
        <dbReference type="EMBL" id="KAK2987205.1"/>
    </source>
</evidence>
<comment type="similarity">
    <text evidence="1">Belongs to the UDP-glycosyltransferase family.</text>
</comment>
<dbReference type="PANTHER" id="PTHR48047">
    <property type="entry name" value="GLYCOSYLTRANSFERASE"/>
    <property type="match status" value="1"/>
</dbReference>
<accession>A0AA88SD88</accession>
<proteinExistence type="inferred from homology"/>
<evidence type="ECO:0000256" key="1">
    <source>
        <dbReference type="ARBA" id="ARBA00009995"/>
    </source>
</evidence>
<dbReference type="AlphaFoldDB" id="A0AA88SD88"/>
<keyword evidence="4" id="KW-1185">Reference proteome</keyword>
<evidence type="ECO:0000313" key="4">
    <source>
        <dbReference type="Proteomes" id="UP001187471"/>
    </source>
</evidence>
<dbReference type="CDD" id="cd03784">
    <property type="entry name" value="GT1_Gtf-like"/>
    <property type="match status" value="1"/>
</dbReference>
<dbReference type="GO" id="GO:0035251">
    <property type="term" value="F:UDP-glucosyltransferase activity"/>
    <property type="evidence" value="ECO:0007669"/>
    <property type="project" value="TreeGrafter"/>
</dbReference>
<dbReference type="Gene3D" id="3.40.50.2000">
    <property type="entry name" value="Glycogen Phosphorylase B"/>
    <property type="match status" value="2"/>
</dbReference>
<sequence length="450" mass="49072">MNRMTGSNDGTHILVIPYQAPGHMLPLLDLTHQLAKRGLTITILVTPKILPQLQPLLSVHPSIQTLVIPFPPHPTIPDGVEDMKELPVSMVPELLTSMSEFYNPVLRWFQANPSPPVALLTDFFHSTWSQSLASHLGIRRIGFAPINTGGLLETWCNLGRVTDEYLPDSMAHNIVANVRSWGFILSSFTELESENLEQLRKMMGHDRVWAVGPLLPIEHSKVGLNERGGSNSVPANEVLAWLDSCRADKSVVFVGFGSQISLTKPQMEALATALEESSVRFIWSVKSPMQGLKETSGDGEVPAGFEDRVGGRGLVIRGWAPQVAILKHRAVGIYLTHCGWNSALEGLLNEVFLLVWPMQADHFVNAKLLVDQLGAAIRVCDGMSSVPDSAKLAHALAESVTGNAAEKAQALKLRERALNATKEGGSSALALDELVKELIIFDIALHKVKG</sequence>
<name>A0AA88SD88_9ASTE</name>
<dbReference type="Proteomes" id="UP001187471">
    <property type="component" value="Unassembled WGS sequence"/>
</dbReference>
<comment type="caution">
    <text evidence="3">The sequence shown here is derived from an EMBL/GenBank/DDBJ whole genome shotgun (WGS) entry which is preliminary data.</text>
</comment>
<dbReference type="Pfam" id="PF00201">
    <property type="entry name" value="UDPGT"/>
    <property type="match status" value="1"/>
</dbReference>
<organism evidence="3 4">
    <name type="scientific">Escallonia rubra</name>
    <dbReference type="NCBI Taxonomy" id="112253"/>
    <lineage>
        <taxon>Eukaryota</taxon>
        <taxon>Viridiplantae</taxon>
        <taxon>Streptophyta</taxon>
        <taxon>Embryophyta</taxon>
        <taxon>Tracheophyta</taxon>
        <taxon>Spermatophyta</taxon>
        <taxon>Magnoliopsida</taxon>
        <taxon>eudicotyledons</taxon>
        <taxon>Gunneridae</taxon>
        <taxon>Pentapetalae</taxon>
        <taxon>asterids</taxon>
        <taxon>campanulids</taxon>
        <taxon>Escalloniales</taxon>
        <taxon>Escalloniaceae</taxon>
        <taxon>Escallonia</taxon>
    </lineage>
</organism>
<gene>
    <name evidence="3" type="ORF">RJ640_029090</name>
</gene>
<dbReference type="EMBL" id="JAVXUO010001010">
    <property type="protein sequence ID" value="KAK2987205.1"/>
    <property type="molecule type" value="Genomic_DNA"/>
</dbReference>
<dbReference type="SUPFAM" id="SSF53756">
    <property type="entry name" value="UDP-Glycosyltransferase/glycogen phosphorylase"/>
    <property type="match status" value="1"/>
</dbReference>
<keyword evidence="2" id="KW-0808">Transferase</keyword>
<evidence type="ECO:0000256" key="2">
    <source>
        <dbReference type="ARBA" id="ARBA00022679"/>
    </source>
</evidence>
<protein>
    <submittedName>
        <fullName evidence="3">Uncharacterized protein</fullName>
    </submittedName>
</protein>
<dbReference type="PANTHER" id="PTHR48047:SF5">
    <property type="entry name" value="FLAVONOL 7-O-RHAMNOSYLTRANSFERASE"/>
    <property type="match status" value="1"/>
</dbReference>